<organism evidence="1 2">
    <name type="scientific">Drechslerella dactyloides</name>
    <name type="common">Nematode-trapping fungus</name>
    <name type="synonym">Arthrobotrys dactyloides</name>
    <dbReference type="NCBI Taxonomy" id="74499"/>
    <lineage>
        <taxon>Eukaryota</taxon>
        <taxon>Fungi</taxon>
        <taxon>Dikarya</taxon>
        <taxon>Ascomycota</taxon>
        <taxon>Pezizomycotina</taxon>
        <taxon>Orbiliomycetes</taxon>
        <taxon>Orbiliales</taxon>
        <taxon>Orbiliaceae</taxon>
        <taxon>Drechslerella</taxon>
    </lineage>
</organism>
<accession>A0AAD6IT59</accession>
<comment type="caution">
    <text evidence="1">The sequence shown here is derived from an EMBL/GenBank/DDBJ whole genome shotgun (WGS) entry which is preliminary data.</text>
</comment>
<gene>
    <name evidence="1" type="ORF">Dda_8046</name>
</gene>
<name>A0AAD6IT59_DREDA</name>
<dbReference type="AlphaFoldDB" id="A0AAD6IT59"/>
<protein>
    <submittedName>
        <fullName evidence="1">Uncharacterized protein</fullName>
    </submittedName>
</protein>
<evidence type="ECO:0000313" key="2">
    <source>
        <dbReference type="Proteomes" id="UP001221413"/>
    </source>
</evidence>
<proteinExistence type="predicted"/>
<evidence type="ECO:0000313" key="1">
    <source>
        <dbReference type="EMBL" id="KAJ6257160.1"/>
    </source>
</evidence>
<keyword evidence="2" id="KW-1185">Reference proteome</keyword>
<sequence>MQKEPSRLDKKGRNQLVKATDVTLCNMQIESHQPVFSRACGEGFYHLCQEPITELKPKEADVELARV</sequence>
<dbReference type="EMBL" id="JAQGDS010000011">
    <property type="protein sequence ID" value="KAJ6257160.1"/>
    <property type="molecule type" value="Genomic_DNA"/>
</dbReference>
<dbReference type="Proteomes" id="UP001221413">
    <property type="component" value="Unassembled WGS sequence"/>
</dbReference>
<reference evidence="1" key="1">
    <citation type="submission" date="2023-01" db="EMBL/GenBank/DDBJ databases">
        <title>The chitinases involved in constricting ring structure development in the nematode-trapping fungus Drechslerella dactyloides.</title>
        <authorList>
            <person name="Wang R."/>
            <person name="Zhang L."/>
            <person name="Tang P."/>
            <person name="Li S."/>
            <person name="Liang L."/>
        </authorList>
    </citation>
    <scope>NUCLEOTIDE SEQUENCE</scope>
    <source>
        <strain evidence="1">YMF1.00031</strain>
    </source>
</reference>